<protein>
    <recommendedName>
        <fullName evidence="3">RNI-like protein</fullName>
    </recommendedName>
</protein>
<dbReference type="Gene3D" id="3.80.10.10">
    <property type="entry name" value="Ribonuclease Inhibitor"/>
    <property type="match status" value="1"/>
</dbReference>
<dbReference type="Proteomes" id="UP000095751">
    <property type="component" value="Unassembled WGS sequence"/>
</dbReference>
<reference evidence="1 2" key="1">
    <citation type="submission" date="2016-09" db="EMBL/GenBank/DDBJ databases">
        <title>Extensive genetic diversity and differential bi-allelic expression allows diatom success in the polar Southern Ocean.</title>
        <authorList>
            <consortium name="DOE Joint Genome Institute"/>
            <person name="Mock T."/>
            <person name="Otillar R.P."/>
            <person name="Strauss J."/>
            <person name="Dupont C."/>
            <person name="Frickenhaus S."/>
            <person name="Maumus F."/>
            <person name="Mcmullan M."/>
            <person name="Sanges R."/>
            <person name="Schmutz J."/>
            <person name="Toseland A."/>
            <person name="Valas R."/>
            <person name="Veluchamy A."/>
            <person name="Ward B.J."/>
            <person name="Allen A."/>
            <person name="Barry K."/>
            <person name="Falciatore A."/>
            <person name="Ferrante M."/>
            <person name="Fortunato A.E."/>
            <person name="Gloeckner G."/>
            <person name="Gruber A."/>
            <person name="Hipkin R."/>
            <person name="Janech M."/>
            <person name="Kroth P."/>
            <person name="Leese F."/>
            <person name="Lindquist E."/>
            <person name="Lyon B.R."/>
            <person name="Martin J."/>
            <person name="Mayer C."/>
            <person name="Parker M."/>
            <person name="Quesneville H."/>
            <person name="Raymond J."/>
            <person name="Uhlig C."/>
            <person name="Valentin K.U."/>
            <person name="Worden A.Z."/>
            <person name="Armbrust E.V."/>
            <person name="Bowler C."/>
            <person name="Green B."/>
            <person name="Moulton V."/>
            <person name="Van Oosterhout C."/>
            <person name="Grigoriev I."/>
        </authorList>
    </citation>
    <scope>NUCLEOTIDE SEQUENCE [LARGE SCALE GENOMIC DNA]</scope>
    <source>
        <strain evidence="1 2">CCMP1102</strain>
    </source>
</reference>
<dbReference type="SUPFAM" id="SSF52047">
    <property type="entry name" value="RNI-like"/>
    <property type="match status" value="1"/>
</dbReference>
<dbReference type="KEGG" id="fcy:FRACYDRAFT_247442"/>
<dbReference type="AlphaFoldDB" id="A0A1E7EWI2"/>
<dbReference type="EMBL" id="KV784372">
    <property type="protein sequence ID" value="OEU10388.1"/>
    <property type="molecule type" value="Genomic_DNA"/>
</dbReference>
<dbReference type="InParanoid" id="A0A1E7EWI2"/>
<organism evidence="1 2">
    <name type="scientific">Fragilariopsis cylindrus CCMP1102</name>
    <dbReference type="NCBI Taxonomy" id="635003"/>
    <lineage>
        <taxon>Eukaryota</taxon>
        <taxon>Sar</taxon>
        <taxon>Stramenopiles</taxon>
        <taxon>Ochrophyta</taxon>
        <taxon>Bacillariophyta</taxon>
        <taxon>Bacillariophyceae</taxon>
        <taxon>Bacillariophycidae</taxon>
        <taxon>Bacillariales</taxon>
        <taxon>Bacillariaceae</taxon>
        <taxon>Fragilariopsis</taxon>
    </lineage>
</organism>
<proteinExistence type="predicted"/>
<gene>
    <name evidence="1" type="ORF">FRACYDRAFT_247442</name>
</gene>
<evidence type="ECO:0008006" key="3">
    <source>
        <dbReference type="Google" id="ProtNLM"/>
    </source>
</evidence>
<dbReference type="OrthoDB" id="55709at2759"/>
<dbReference type="InterPro" id="IPR032675">
    <property type="entry name" value="LRR_dom_sf"/>
</dbReference>
<keyword evidence="2" id="KW-1185">Reference proteome</keyword>
<accession>A0A1E7EWI2</accession>
<evidence type="ECO:0000313" key="2">
    <source>
        <dbReference type="Proteomes" id="UP000095751"/>
    </source>
</evidence>
<name>A0A1E7EWI2_9STRA</name>
<sequence length="444" mass="50416">MANNPQPPAAELVVLHHPYMELNYPGKIPTMEEIQTMEDGVLLKLIGLSKWRSYQTGQQHCYEKSQTNTIINPAGDGDGDGSSISSRRITHLKIIDNSFHGRLELLLAFRDAAAAAANNGNNANNNRRILGPTPIWSMTKDIAIMDQLQIIELYRCTGTLPKSMNHLNCLVRLQLDGCPNIDLSLLGLGLGLGGNTNNNRLQNLMELKITDCDDLTPKKFRNLSNLKRISLMRWDRSNTNTVDLGHRWIDELSLASVVPTTTTTTTFQFRLSLQCLTFTGSRLTNKDLYNILFKMGSGSKFPNLHTLIINDNPEINSFMDVLQVRTTMPTNLKTIKLSGTSIKVNNEELDSVIYFLEKLYPTVDQKQSLPSVCPLAISKAFRKSYRTCNQKSDIRGEDTFKYEIRHDIVYHLLRNGRIFATGQTERYKRKRAYYPRVVKKQIKY</sequence>
<evidence type="ECO:0000313" key="1">
    <source>
        <dbReference type="EMBL" id="OEU10388.1"/>
    </source>
</evidence>